<keyword evidence="3" id="KW-1185">Reference proteome</keyword>
<feature type="compositionally biased region" description="Acidic residues" evidence="1">
    <location>
        <begin position="105"/>
        <end position="121"/>
    </location>
</feature>
<name>A0A4Z2EKA1_9TELE</name>
<reference evidence="2 3" key="1">
    <citation type="submission" date="2019-03" db="EMBL/GenBank/DDBJ databases">
        <title>First draft genome of Liparis tanakae, snailfish: a comprehensive survey of snailfish specific genes.</title>
        <authorList>
            <person name="Kim W."/>
            <person name="Song I."/>
            <person name="Jeong J.-H."/>
            <person name="Kim D."/>
            <person name="Kim S."/>
            <person name="Ryu S."/>
            <person name="Song J.Y."/>
            <person name="Lee S.K."/>
        </authorList>
    </citation>
    <scope>NUCLEOTIDE SEQUENCE [LARGE SCALE GENOMIC DNA]</scope>
    <source>
        <tissue evidence="2">Muscle</tissue>
    </source>
</reference>
<accession>A0A4Z2EKA1</accession>
<organism evidence="2 3">
    <name type="scientific">Liparis tanakae</name>
    <name type="common">Tanaka's snailfish</name>
    <dbReference type="NCBI Taxonomy" id="230148"/>
    <lineage>
        <taxon>Eukaryota</taxon>
        <taxon>Metazoa</taxon>
        <taxon>Chordata</taxon>
        <taxon>Craniata</taxon>
        <taxon>Vertebrata</taxon>
        <taxon>Euteleostomi</taxon>
        <taxon>Actinopterygii</taxon>
        <taxon>Neopterygii</taxon>
        <taxon>Teleostei</taxon>
        <taxon>Neoteleostei</taxon>
        <taxon>Acanthomorphata</taxon>
        <taxon>Eupercaria</taxon>
        <taxon>Perciformes</taxon>
        <taxon>Cottioidei</taxon>
        <taxon>Cottales</taxon>
        <taxon>Liparidae</taxon>
        <taxon>Liparis</taxon>
    </lineage>
</organism>
<dbReference type="Proteomes" id="UP000314294">
    <property type="component" value="Unassembled WGS sequence"/>
</dbReference>
<dbReference type="EMBL" id="SRLO01005898">
    <property type="protein sequence ID" value="TNN29239.1"/>
    <property type="molecule type" value="Genomic_DNA"/>
</dbReference>
<sequence>MVYHVLNDRRWRVELMRQVVGKGHLPGIDQMNVQSSEHGFKHLVALQRVPVAVAYRHGKCQNFEVPGPDDDQRIRSPVQQTHHRPADALQPPDVDLHGDVHEAEREDGDEDEDSQEEEDGTEPSYSPWMDLHDQVSLQLQ</sequence>
<evidence type="ECO:0000256" key="1">
    <source>
        <dbReference type="SAM" id="MobiDB-lite"/>
    </source>
</evidence>
<feature type="compositionally biased region" description="Basic and acidic residues" evidence="1">
    <location>
        <begin position="94"/>
        <end position="104"/>
    </location>
</feature>
<protein>
    <submittedName>
        <fullName evidence="2">Uncharacterized protein</fullName>
    </submittedName>
</protein>
<evidence type="ECO:0000313" key="2">
    <source>
        <dbReference type="EMBL" id="TNN29239.1"/>
    </source>
</evidence>
<gene>
    <name evidence="2" type="ORF">EYF80_060614</name>
</gene>
<evidence type="ECO:0000313" key="3">
    <source>
        <dbReference type="Proteomes" id="UP000314294"/>
    </source>
</evidence>
<proteinExistence type="predicted"/>
<dbReference type="AlphaFoldDB" id="A0A4Z2EKA1"/>
<comment type="caution">
    <text evidence="2">The sequence shown here is derived from an EMBL/GenBank/DDBJ whole genome shotgun (WGS) entry which is preliminary data.</text>
</comment>
<feature type="region of interest" description="Disordered" evidence="1">
    <location>
        <begin position="61"/>
        <end position="140"/>
    </location>
</feature>